<comment type="caution">
    <text evidence="6">The sequence shown here is derived from an EMBL/GenBank/DDBJ whole genome shotgun (WGS) entry which is preliminary data.</text>
</comment>
<keyword evidence="2 6" id="KW-0238">DNA-binding</keyword>
<dbReference type="Proteomes" id="UP001589896">
    <property type="component" value="Unassembled WGS sequence"/>
</dbReference>
<evidence type="ECO:0000256" key="3">
    <source>
        <dbReference type="ARBA" id="ARBA00023163"/>
    </source>
</evidence>
<dbReference type="SMART" id="SM00354">
    <property type="entry name" value="HTH_LACI"/>
    <property type="match status" value="1"/>
</dbReference>
<dbReference type="CDD" id="cd01392">
    <property type="entry name" value="HTH_LacI"/>
    <property type="match status" value="1"/>
</dbReference>
<proteinExistence type="predicted"/>
<dbReference type="InterPro" id="IPR028082">
    <property type="entry name" value="Peripla_BP_I"/>
</dbReference>
<dbReference type="SUPFAM" id="SSF53822">
    <property type="entry name" value="Periplasmic binding protein-like I"/>
    <property type="match status" value="1"/>
</dbReference>
<evidence type="ECO:0000256" key="1">
    <source>
        <dbReference type="ARBA" id="ARBA00023015"/>
    </source>
</evidence>
<accession>A0ABV6RVI4</accession>
<dbReference type="Pfam" id="PF00356">
    <property type="entry name" value="LacI"/>
    <property type="match status" value="1"/>
</dbReference>
<dbReference type="GO" id="GO:0003677">
    <property type="term" value="F:DNA binding"/>
    <property type="evidence" value="ECO:0007669"/>
    <property type="project" value="UniProtKB-KW"/>
</dbReference>
<keyword evidence="1" id="KW-0805">Transcription regulation</keyword>
<evidence type="ECO:0000313" key="7">
    <source>
        <dbReference type="Proteomes" id="UP001589896"/>
    </source>
</evidence>
<gene>
    <name evidence="6" type="ORF">ACFFGH_24410</name>
</gene>
<organism evidence="6 7">
    <name type="scientific">Lysobacter korlensis</name>
    <dbReference type="NCBI Taxonomy" id="553636"/>
    <lineage>
        <taxon>Bacteria</taxon>
        <taxon>Pseudomonadati</taxon>
        <taxon>Pseudomonadota</taxon>
        <taxon>Gammaproteobacteria</taxon>
        <taxon>Lysobacterales</taxon>
        <taxon>Lysobacteraceae</taxon>
        <taxon>Lysobacter</taxon>
    </lineage>
</organism>
<evidence type="ECO:0000313" key="6">
    <source>
        <dbReference type="EMBL" id="MFC0680985.1"/>
    </source>
</evidence>
<keyword evidence="7" id="KW-1185">Reference proteome</keyword>
<dbReference type="SUPFAM" id="SSF47413">
    <property type="entry name" value="lambda repressor-like DNA-binding domains"/>
    <property type="match status" value="1"/>
</dbReference>
<protein>
    <submittedName>
        <fullName evidence="6">LacI family DNA-binding transcriptional regulator</fullName>
    </submittedName>
</protein>
<dbReference type="RefSeq" id="WP_386673190.1">
    <property type="nucleotide sequence ID" value="NZ_JBHLTG010000006.1"/>
</dbReference>
<dbReference type="PROSITE" id="PS00356">
    <property type="entry name" value="HTH_LACI_1"/>
    <property type="match status" value="1"/>
</dbReference>
<dbReference type="PANTHER" id="PTHR30146">
    <property type="entry name" value="LACI-RELATED TRANSCRIPTIONAL REPRESSOR"/>
    <property type="match status" value="1"/>
</dbReference>
<dbReference type="Pfam" id="PF13377">
    <property type="entry name" value="Peripla_BP_3"/>
    <property type="match status" value="1"/>
</dbReference>
<dbReference type="InterPro" id="IPR046335">
    <property type="entry name" value="LacI/GalR-like_sensor"/>
</dbReference>
<dbReference type="InterPro" id="IPR000843">
    <property type="entry name" value="HTH_LacI"/>
</dbReference>
<dbReference type="PANTHER" id="PTHR30146:SF109">
    <property type="entry name" value="HTH-TYPE TRANSCRIPTIONAL REGULATOR GALS"/>
    <property type="match status" value="1"/>
</dbReference>
<reference evidence="6 7" key="1">
    <citation type="submission" date="2024-09" db="EMBL/GenBank/DDBJ databases">
        <authorList>
            <person name="Sun Q."/>
            <person name="Mori K."/>
        </authorList>
    </citation>
    <scope>NUCLEOTIDE SEQUENCE [LARGE SCALE GENOMIC DNA]</scope>
    <source>
        <strain evidence="6 7">KCTC 23076</strain>
    </source>
</reference>
<evidence type="ECO:0000256" key="2">
    <source>
        <dbReference type="ARBA" id="ARBA00023125"/>
    </source>
</evidence>
<dbReference type="PROSITE" id="PS50932">
    <property type="entry name" value="HTH_LACI_2"/>
    <property type="match status" value="1"/>
</dbReference>
<dbReference type="InterPro" id="IPR010982">
    <property type="entry name" value="Lambda_DNA-bd_dom_sf"/>
</dbReference>
<evidence type="ECO:0000259" key="5">
    <source>
        <dbReference type="PROSITE" id="PS50932"/>
    </source>
</evidence>
<feature type="domain" description="HTH lacI-type" evidence="5">
    <location>
        <begin position="5"/>
        <end position="59"/>
    </location>
</feature>
<sequence length="369" mass="40031">MGQLPTVEDVARVAQVSRQTVSNVLNTPDIVRPETRDRVRAAIDQLGYRPHASARRLRTQKSSTIGVRLDPLQNGISGGVLDRFLHALTEQADARNMRILLYTAPDHEGEIEQIRRLLDGADVDAFVLTATSYDDPRTDWLLERRVPFVTFGRPWGVDDMSDPKHLWVDVDGFSGAREATEHLLRRAGRRVAFLGWPHGSGTGDDRRRGWLAAMGDAGVPEAELAGLEEAAEDRVVEARKAVERLIQTGGGLPDALVAASDTLALGALMVASGIGRPDLPIVGFDNTPIAQALGISSVEQRVDQVAEGALQLLMGETGSSVVTHDFGSGDPKHRLITPKLVVRRSSHLAPAEEAGGTESGNHNRKDKQR</sequence>
<dbReference type="Gene3D" id="3.40.50.2300">
    <property type="match status" value="2"/>
</dbReference>
<dbReference type="Gene3D" id="1.10.260.40">
    <property type="entry name" value="lambda repressor-like DNA-binding domains"/>
    <property type="match status" value="1"/>
</dbReference>
<dbReference type="EMBL" id="JBHLTG010000006">
    <property type="protein sequence ID" value="MFC0680985.1"/>
    <property type="molecule type" value="Genomic_DNA"/>
</dbReference>
<evidence type="ECO:0000256" key="4">
    <source>
        <dbReference type="SAM" id="MobiDB-lite"/>
    </source>
</evidence>
<keyword evidence="3" id="KW-0804">Transcription</keyword>
<feature type="region of interest" description="Disordered" evidence="4">
    <location>
        <begin position="346"/>
        <end position="369"/>
    </location>
</feature>
<name>A0ABV6RVI4_9GAMM</name>